<dbReference type="EMBL" id="CAEX01005544">
    <property type="protein sequence ID" value="CCD20435.1"/>
    <property type="molecule type" value="Genomic_DNA"/>
</dbReference>
<reference evidence="1 2" key="1">
    <citation type="journal article" date="2012" name="Proc. Natl. Acad. Sci. U.S.A.">
        <title>Antigenic diversity is generated by distinct evolutionary mechanisms in African trypanosome species.</title>
        <authorList>
            <person name="Jackson A.P."/>
            <person name="Berry A."/>
            <person name="Aslett M."/>
            <person name="Allison H.C."/>
            <person name="Burton P."/>
            <person name="Vavrova-Anderson J."/>
            <person name="Brown R."/>
            <person name="Browne H."/>
            <person name="Corton N."/>
            <person name="Hauser H."/>
            <person name="Gamble J."/>
            <person name="Gilderthorp R."/>
            <person name="Marcello L."/>
            <person name="McQuillan J."/>
            <person name="Otto T.D."/>
            <person name="Quail M.A."/>
            <person name="Sanders M.J."/>
            <person name="van Tonder A."/>
            <person name="Ginger M.L."/>
            <person name="Field M.C."/>
            <person name="Barry J.D."/>
            <person name="Hertz-Fowler C."/>
            <person name="Berriman M."/>
        </authorList>
    </citation>
    <scope>NUCLEOTIDE SEQUENCE</scope>
    <source>
        <strain evidence="1 2">Y486</strain>
    </source>
</reference>
<accession>F9WS96</accession>
<name>F9WS96_TRYVY</name>
<dbReference type="AlphaFoldDB" id="F9WS96"/>
<dbReference type="Proteomes" id="UP000009027">
    <property type="component" value="Unassembled WGS sequence"/>
</dbReference>
<keyword evidence="2" id="KW-1185">Reference proteome</keyword>
<dbReference type="VEuPathDB" id="TriTrypDB:TvY486_0032570"/>
<proteinExistence type="predicted"/>
<evidence type="ECO:0000313" key="1">
    <source>
        <dbReference type="EMBL" id="CCD20435.1"/>
    </source>
</evidence>
<sequence length="276" mass="29949">MRWPHRARERTRFGSEIADATGETCGPTGAAAKHRAVSGTLGCHLEQLREACGPHAEDAHGAAKLPWAPPKAVGKGRVPMPLFNGRGALGRTLIARAAAEEEQRRLPLQKVVAGTLPLEWVRRRLNNKTLRRFDAVWRNALQSPEPHSSNHKPKMRFNGAIAKEMERAGVICEASQKPAKGLAAPFAVVEGKTAGLRRCFVALPKGKSDHDNYEANAPFRQHVSRCLVAAFGEIAAVFDLKASFFQASLPQGGRTSFRCCTQMERVSGAHAAPNGI</sequence>
<protein>
    <submittedName>
        <fullName evidence="1">Uncharacterized protein</fullName>
    </submittedName>
</protein>
<organism evidence="1 2">
    <name type="scientific">Trypanosoma vivax (strain Y486)</name>
    <dbReference type="NCBI Taxonomy" id="1055687"/>
    <lineage>
        <taxon>Eukaryota</taxon>
        <taxon>Discoba</taxon>
        <taxon>Euglenozoa</taxon>
        <taxon>Kinetoplastea</taxon>
        <taxon>Metakinetoplastina</taxon>
        <taxon>Trypanosomatida</taxon>
        <taxon>Trypanosomatidae</taxon>
        <taxon>Trypanosoma</taxon>
        <taxon>Duttonella</taxon>
    </lineage>
</organism>
<evidence type="ECO:0000313" key="2">
    <source>
        <dbReference type="Proteomes" id="UP000009027"/>
    </source>
</evidence>
<gene>
    <name evidence="1" type="ORF">TvY486_0032570</name>
</gene>